<comment type="caution">
    <text evidence="3">The sequence shown here is derived from an EMBL/GenBank/DDBJ whole genome shotgun (WGS) entry which is preliminary data.</text>
</comment>
<dbReference type="RefSeq" id="WP_345197730.1">
    <property type="nucleotide sequence ID" value="NZ_BAABFL010000449.1"/>
</dbReference>
<feature type="region of interest" description="Disordered" evidence="1">
    <location>
        <begin position="25"/>
        <end position="53"/>
    </location>
</feature>
<evidence type="ECO:0000313" key="3">
    <source>
        <dbReference type="EMBL" id="GAA4651368.1"/>
    </source>
</evidence>
<gene>
    <name evidence="3" type="ORF">GCM10023116_36520</name>
</gene>
<evidence type="ECO:0000256" key="1">
    <source>
        <dbReference type="SAM" id="MobiDB-lite"/>
    </source>
</evidence>
<feature type="chain" id="PRO_5045038866" evidence="2">
    <location>
        <begin position="24"/>
        <end position="106"/>
    </location>
</feature>
<protein>
    <submittedName>
        <fullName evidence="3">Uncharacterized protein</fullName>
    </submittedName>
</protein>
<dbReference type="Proteomes" id="UP001500604">
    <property type="component" value="Unassembled WGS sequence"/>
</dbReference>
<sequence>MNKTPVLFTALVLSLSVGGLAHAKNDKEKDKGLPPGLQKKVESGKSLPPGWEKKLEVGGKLDKDLYKQGKVVLTNPDKGTVTLELDGKLVRVLKNTREIVDILDGR</sequence>
<evidence type="ECO:0000313" key="4">
    <source>
        <dbReference type="Proteomes" id="UP001500604"/>
    </source>
</evidence>
<name>A0ABP8V7A1_9GAMM</name>
<evidence type="ECO:0000256" key="2">
    <source>
        <dbReference type="SAM" id="SignalP"/>
    </source>
</evidence>
<feature type="signal peptide" evidence="2">
    <location>
        <begin position="1"/>
        <end position="23"/>
    </location>
</feature>
<keyword evidence="4" id="KW-1185">Reference proteome</keyword>
<accession>A0ABP8V7A1</accession>
<reference evidence="4" key="1">
    <citation type="journal article" date="2019" name="Int. J. Syst. Evol. Microbiol.">
        <title>The Global Catalogue of Microorganisms (GCM) 10K type strain sequencing project: providing services to taxonomists for standard genome sequencing and annotation.</title>
        <authorList>
            <consortium name="The Broad Institute Genomics Platform"/>
            <consortium name="The Broad Institute Genome Sequencing Center for Infectious Disease"/>
            <person name="Wu L."/>
            <person name="Ma J."/>
        </authorList>
    </citation>
    <scope>NUCLEOTIDE SEQUENCE [LARGE SCALE GENOMIC DNA]</scope>
    <source>
        <strain evidence="4">JCM 17805</strain>
    </source>
</reference>
<organism evidence="3 4">
    <name type="scientific">Kistimonas scapharcae</name>
    <dbReference type="NCBI Taxonomy" id="1036133"/>
    <lineage>
        <taxon>Bacteria</taxon>
        <taxon>Pseudomonadati</taxon>
        <taxon>Pseudomonadota</taxon>
        <taxon>Gammaproteobacteria</taxon>
        <taxon>Oceanospirillales</taxon>
        <taxon>Endozoicomonadaceae</taxon>
        <taxon>Kistimonas</taxon>
    </lineage>
</organism>
<dbReference type="Gene3D" id="3.10.450.160">
    <property type="entry name" value="inner membrane protein cigr"/>
    <property type="match status" value="1"/>
</dbReference>
<dbReference type="EMBL" id="BAABFL010000449">
    <property type="protein sequence ID" value="GAA4651368.1"/>
    <property type="molecule type" value="Genomic_DNA"/>
</dbReference>
<proteinExistence type="predicted"/>
<keyword evidence="2" id="KW-0732">Signal</keyword>